<gene>
    <name evidence="2" type="ORF">K490DRAFT_70756</name>
</gene>
<dbReference type="AlphaFoldDB" id="A0A9P4LYY6"/>
<accession>A0A9P4LYY6</accession>
<dbReference type="EMBL" id="ML978711">
    <property type="protein sequence ID" value="KAF2092081.1"/>
    <property type="molecule type" value="Genomic_DNA"/>
</dbReference>
<dbReference type="Proteomes" id="UP000799776">
    <property type="component" value="Unassembled WGS sequence"/>
</dbReference>
<keyword evidence="3" id="KW-1185">Reference proteome</keyword>
<dbReference type="OrthoDB" id="630188at2759"/>
<comment type="caution">
    <text evidence="2">The sequence shown here is derived from an EMBL/GenBank/DDBJ whole genome shotgun (WGS) entry which is preliminary data.</text>
</comment>
<dbReference type="Pfam" id="PF00149">
    <property type="entry name" value="Metallophos"/>
    <property type="match status" value="1"/>
</dbReference>
<feature type="domain" description="Calcineurin-like phosphoesterase" evidence="1">
    <location>
        <begin position="18"/>
        <end position="214"/>
    </location>
</feature>
<proteinExistence type="predicted"/>
<dbReference type="Gene3D" id="3.60.21.10">
    <property type="match status" value="1"/>
</dbReference>
<dbReference type="InterPro" id="IPR051693">
    <property type="entry name" value="UPF0046_metallophosphoest"/>
</dbReference>
<evidence type="ECO:0000313" key="3">
    <source>
        <dbReference type="Proteomes" id="UP000799776"/>
    </source>
</evidence>
<reference evidence="2" key="1">
    <citation type="journal article" date="2020" name="Stud. Mycol.">
        <title>101 Dothideomycetes genomes: a test case for predicting lifestyles and emergence of pathogens.</title>
        <authorList>
            <person name="Haridas S."/>
            <person name="Albert R."/>
            <person name="Binder M."/>
            <person name="Bloem J."/>
            <person name="Labutti K."/>
            <person name="Salamov A."/>
            <person name="Andreopoulos B."/>
            <person name="Baker S."/>
            <person name="Barry K."/>
            <person name="Bills G."/>
            <person name="Bluhm B."/>
            <person name="Cannon C."/>
            <person name="Castanera R."/>
            <person name="Culley D."/>
            <person name="Daum C."/>
            <person name="Ezra D."/>
            <person name="Gonzalez J."/>
            <person name="Henrissat B."/>
            <person name="Kuo A."/>
            <person name="Liang C."/>
            <person name="Lipzen A."/>
            <person name="Lutzoni F."/>
            <person name="Magnuson J."/>
            <person name="Mondo S."/>
            <person name="Nolan M."/>
            <person name="Ohm R."/>
            <person name="Pangilinan J."/>
            <person name="Park H.-J."/>
            <person name="Ramirez L."/>
            <person name="Alfaro M."/>
            <person name="Sun H."/>
            <person name="Tritt A."/>
            <person name="Yoshinaga Y."/>
            <person name="Zwiers L.-H."/>
            <person name="Turgeon B."/>
            <person name="Goodwin S."/>
            <person name="Spatafora J."/>
            <person name="Crous P."/>
            <person name="Grigoriev I."/>
        </authorList>
    </citation>
    <scope>NUCLEOTIDE SEQUENCE</scope>
    <source>
        <strain evidence="2">CBS 121410</strain>
    </source>
</reference>
<dbReference type="CDD" id="cd07379">
    <property type="entry name" value="MPP_239FB"/>
    <property type="match status" value="1"/>
</dbReference>
<dbReference type="PANTHER" id="PTHR12905">
    <property type="entry name" value="METALLOPHOSPHOESTERASE"/>
    <property type="match status" value="1"/>
</dbReference>
<protein>
    <submittedName>
        <fullName evidence="2">Metallo-dependent phosphatase</fullName>
    </submittedName>
</protein>
<dbReference type="GO" id="GO:0016787">
    <property type="term" value="F:hydrolase activity"/>
    <property type="evidence" value="ECO:0007669"/>
    <property type="project" value="InterPro"/>
</dbReference>
<dbReference type="SUPFAM" id="SSF56300">
    <property type="entry name" value="Metallo-dependent phosphatases"/>
    <property type="match status" value="1"/>
</dbReference>
<dbReference type="PANTHER" id="PTHR12905:SF16">
    <property type="entry name" value="SER_THR PROTEIN PHOSPHATASE FAMILY PROTEIN (AFU_ORTHOLOGUE AFUA_1G06000)"/>
    <property type="match status" value="1"/>
</dbReference>
<evidence type="ECO:0000259" key="1">
    <source>
        <dbReference type="Pfam" id="PF00149"/>
    </source>
</evidence>
<dbReference type="InterPro" id="IPR004843">
    <property type="entry name" value="Calcineurin-like_PHP"/>
</dbReference>
<dbReference type="InterPro" id="IPR029052">
    <property type="entry name" value="Metallo-depent_PP-like"/>
</dbReference>
<sequence>MSRVEEHSEKPRRFRRTRFVCISDTHNQTPKLPAGDVLLHAGDLTNQGSLNELRKTVEWLEKAPFEAKIVVAGNHDITLDENFYTQKGSYFHSQHPQSVQDCINVIRSAHSITYLRHESKRIRLRNPAGPQTQFSIFGSPFSPGDGSWAFQYDRLDAQKLWDAIPLDTDMVMTHTPPQNHCDSSARGIPDGCAALRNALWRVRPIMAVCGHRHEGRGAHRVRWKLDLPTVSLHEDHTDIWDDPGAGNNKQSLVDLSAKGRKPIANTLDLTPRLKPNYAIDCVRDRVEALEGRLGREETCVINAAIMARSYGMGAKRFNKPIVVDVDLPFGTEGARVRYDA</sequence>
<organism evidence="2 3">
    <name type="scientific">Saccharata proteae CBS 121410</name>
    <dbReference type="NCBI Taxonomy" id="1314787"/>
    <lineage>
        <taxon>Eukaryota</taxon>
        <taxon>Fungi</taxon>
        <taxon>Dikarya</taxon>
        <taxon>Ascomycota</taxon>
        <taxon>Pezizomycotina</taxon>
        <taxon>Dothideomycetes</taxon>
        <taxon>Dothideomycetes incertae sedis</taxon>
        <taxon>Botryosphaeriales</taxon>
        <taxon>Saccharataceae</taxon>
        <taxon>Saccharata</taxon>
    </lineage>
</organism>
<name>A0A9P4LYY6_9PEZI</name>
<evidence type="ECO:0000313" key="2">
    <source>
        <dbReference type="EMBL" id="KAF2092081.1"/>
    </source>
</evidence>